<dbReference type="EMBL" id="REGN01004916">
    <property type="protein sequence ID" value="RNA15636.1"/>
    <property type="molecule type" value="Genomic_DNA"/>
</dbReference>
<organism evidence="1 2">
    <name type="scientific">Brachionus plicatilis</name>
    <name type="common">Marine rotifer</name>
    <name type="synonym">Brachionus muelleri</name>
    <dbReference type="NCBI Taxonomy" id="10195"/>
    <lineage>
        <taxon>Eukaryota</taxon>
        <taxon>Metazoa</taxon>
        <taxon>Spiralia</taxon>
        <taxon>Gnathifera</taxon>
        <taxon>Rotifera</taxon>
        <taxon>Eurotatoria</taxon>
        <taxon>Monogononta</taxon>
        <taxon>Pseudotrocha</taxon>
        <taxon>Ploima</taxon>
        <taxon>Brachionidae</taxon>
        <taxon>Brachionus</taxon>
    </lineage>
</organism>
<proteinExistence type="predicted"/>
<dbReference type="OrthoDB" id="10641482at2759"/>
<keyword evidence="2" id="KW-1185">Reference proteome</keyword>
<sequence>MELSIEDSRSANDGISSNTVANTTLLNFHIRAPQIVLLFEHMLNLWLNFAEQIDELDIGGQEETSGLWRAQVVLGMKQLELYKWRGAWIAGDQIAKLAQNVSANFYHVFVASGRLQRLEHRFGRIALHIGPIDHYLNDPVPDLFAHVVPGDPDQVEHNVHVPRVVHGILFGQYGHFEHHFFPDVVVGRFQVGQHFLDYLLGVGAIAHGVQQVHSPLSHADVALCLQRVYHCFLVLFDSFVRKFRRGQQTHGLEGQVAEIGVLVGQKVAQLVARLDQQVGLGVYVDDEVDGLEENGVFGVRMLQLF</sequence>
<protein>
    <submittedName>
        <fullName evidence="1">Uncharacterized protein</fullName>
    </submittedName>
</protein>
<evidence type="ECO:0000313" key="1">
    <source>
        <dbReference type="EMBL" id="RNA15636.1"/>
    </source>
</evidence>
<name>A0A3M7QWA8_BRAPC</name>
<comment type="caution">
    <text evidence="1">The sequence shown here is derived from an EMBL/GenBank/DDBJ whole genome shotgun (WGS) entry which is preliminary data.</text>
</comment>
<gene>
    <name evidence="1" type="ORF">BpHYR1_013335</name>
</gene>
<dbReference type="Proteomes" id="UP000276133">
    <property type="component" value="Unassembled WGS sequence"/>
</dbReference>
<accession>A0A3M7QWA8</accession>
<reference evidence="1 2" key="1">
    <citation type="journal article" date="2018" name="Sci. Rep.">
        <title>Genomic signatures of local adaptation to the degree of environmental predictability in rotifers.</title>
        <authorList>
            <person name="Franch-Gras L."/>
            <person name="Hahn C."/>
            <person name="Garcia-Roger E.M."/>
            <person name="Carmona M.J."/>
            <person name="Serra M."/>
            <person name="Gomez A."/>
        </authorList>
    </citation>
    <scope>NUCLEOTIDE SEQUENCE [LARGE SCALE GENOMIC DNA]</scope>
    <source>
        <strain evidence="1">HYR1</strain>
    </source>
</reference>
<dbReference type="AlphaFoldDB" id="A0A3M7QWA8"/>
<evidence type="ECO:0000313" key="2">
    <source>
        <dbReference type="Proteomes" id="UP000276133"/>
    </source>
</evidence>